<accession>A0A2T5JLF9</accession>
<evidence type="ECO:0000259" key="2">
    <source>
        <dbReference type="Pfam" id="PF16363"/>
    </source>
</evidence>
<protein>
    <submittedName>
        <fullName evidence="3">GDP-mannose 4,6 dehydratase</fullName>
    </submittedName>
</protein>
<feature type="domain" description="NAD(P)-binding" evidence="2">
    <location>
        <begin position="5"/>
        <end position="166"/>
    </location>
</feature>
<keyword evidence="1" id="KW-0520">NAD</keyword>
<organism evidence="3 4">
    <name type="scientific">Cereibacter azotoformans</name>
    <dbReference type="NCBI Taxonomy" id="43057"/>
    <lineage>
        <taxon>Bacteria</taxon>
        <taxon>Pseudomonadati</taxon>
        <taxon>Pseudomonadota</taxon>
        <taxon>Alphaproteobacteria</taxon>
        <taxon>Rhodobacterales</taxon>
        <taxon>Paracoccaceae</taxon>
        <taxon>Cereibacter</taxon>
    </lineage>
</organism>
<dbReference type="EMBL" id="QAOT01000041">
    <property type="protein sequence ID" value="PTR07528.1"/>
    <property type="molecule type" value="Genomic_DNA"/>
</dbReference>
<sequence length="168" mass="18739">MRRILVTGTAGFIGYHLARLLLAEGFRVHGYDGMTDYYDVALKRRRHAMLLQDPNFSATEGLLEDQALFDRVADDFAPEVIVHLAAQAGVRYSVENPRAYLDANVIGTFSVMEAARRLKVAHLMMASTSSVYGANEEMPFRETDKADHQLTIYAATKKANESMGHAWA</sequence>
<evidence type="ECO:0000313" key="4">
    <source>
        <dbReference type="Proteomes" id="UP000244060"/>
    </source>
</evidence>
<evidence type="ECO:0000313" key="3">
    <source>
        <dbReference type="EMBL" id="PTR07528.1"/>
    </source>
</evidence>
<feature type="non-terminal residue" evidence="3">
    <location>
        <position position="168"/>
    </location>
</feature>
<keyword evidence="4" id="KW-1185">Reference proteome</keyword>
<dbReference type="InterPro" id="IPR036291">
    <property type="entry name" value="NAD(P)-bd_dom_sf"/>
</dbReference>
<dbReference type="Pfam" id="PF16363">
    <property type="entry name" value="GDP_Man_Dehyd"/>
    <property type="match status" value="1"/>
</dbReference>
<comment type="caution">
    <text evidence="3">The sequence shown here is derived from an EMBL/GenBank/DDBJ whole genome shotgun (WGS) entry which is preliminary data.</text>
</comment>
<dbReference type="AlphaFoldDB" id="A0A2T5JLF9"/>
<dbReference type="SUPFAM" id="SSF51735">
    <property type="entry name" value="NAD(P)-binding Rossmann-fold domains"/>
    <property type="match status" value="1"/>
</dbReference>
<evidence type="ECO:0000256" key="1">
    <source>
        <dbReference type="ARBA" id="ARBA00023027"/>
    </source>
</evidence>
<dbReference type="OrthoDB" id="9801785at2"/>
<dbReference type="Proteomes" id="UP000244060">
    <property type="component" value="Unassembled WGS sequence"/>
</dbReference>
<dbReference type="PANTHER" id="PTHR43574">
    <property type="entry name" value="EPIMERASE-RELATED"/>
    <property type="match status" value="1"/>
</dbReference>
<dbReference type="RefSeq" id="WP_146172355.1">
    <property type="nucleotide sequence ID" value="NZ_QAOT01000041.1"/>
</dbReference>
<proteinExistence type="predicted"/>
<gene>
    <name evidence="3" type="ORF">C8J28_14110</name>
</gene>
<reference evidence="3 4" key="1">
    <citation type="submission" date="2018-04" db="EMBL/GenBank/DDBJ databases">
        <title>Genomic Encyclopedia of Type Strains, Phase III (KMG-III): the genomes of soil and plant-associated and newly described type strains.</title>
        <authorList>
            <person name="Whitman W."/>
        </authorList>
    </citation>
    <scope>NUCLEOTIDE SEQUENCE [LARGE SCALE GENOMIC DNA]</scope>
    <source>
        <strain evidence="3 4">KA25</strain>
    </source>
</reference>
<dbReference type="Gene3D" id="3.40.50.720">
    <property type="entry name" value="NAD(P)-binding Rossmann-like Domain"/>
    <property type="match status" value="1"/>
</dbReference>
<dbReference type="InterPro" id="IPR016040">
    <property type="entry name" value="NAD(P)-bd_dom"/>
</dbReference>
<name>A0A2T5JLF9_9RHOB</name>